<gene>
    <name evidence="1" type="ORF">V1525DRAFT_428864</name>
</gene>
<dbReference type="EMBL" id="MU971586">
    <property type="protein sequence ID" value="KAK9233804.1"/>
    <property type="molecule type" value="Genomic_DNA"/>
</dbReference>
<name>A0ACC3SRR9_LIPKO</name>
<proteinExistence type="predicted"/>
<evidence type="ECO:0000313" key="2">
    <source>
        <dbReference type="Proteomes" id="UP001433508"/>
    </source>
</evidence>
<evidence type="ECO:0000313" key="1">
    <source>
        <dbReference type="EMBL" id="KAK9233804.1"/>
    </source>
</evidence>
<reference evidence="2" key="1">
    <citation type="journal article" date="2024" name="Front. Bioeng. Biotechnol.">
        <title>Genome-scale model development and genomic sequencing of the oleaginous clade Lipomyces.</title>
        <authorList>
            <person name="Czajka J.J."/>
            <person name="Han Y."/>
            <person name="Kim J."/>
            <person name="Mondo S.J."/>
            <person name="Hofstad B.A."/>
            <person name="Robles A."/>
            <person name="Haridas S."/>
            <person name="Riley R."/>
            <person name="LaButti K."/>
            <person name="Pangilinan J."/>
            <person name="Andreopoulos W."/>
            <person name="Lipzen A."/>
            <person name="Yan J."/>
            <person name="Wang M."/>
            <person name="Ng V."/>
            <person name="Grigoriev I.V."/>
            <person name="Spatafora J.W."/>
            <person name="Magnuson J.K."/>
            <person name="Baker S.E."/>
            <person name="Pomraning K.R."/>
        </authorList>
    </citation>
    <scope>NUCLEOTIDE SEQUENCE [LARGE SCALE GENOMIC DNA]</scope>
    <source>
        <strain evidence="2">CBS 7786</strain>
    </source>
</reference>
<protein>
    <submittedName>
        <fullName evidence="1">Uncharacterized protein</fullName>
    </submittedName>
</protein>
<keyword evidence="2" id="KW-1185">Reference proteome</keyword>
<organism evidence="1 2">
    <name type="scientific">Lipomyces kononenkoae</name>
    <name type="common">Yeast</name>
    <dbReference type="NCBI Taxonomy" id="34357"/>
    <lineage>
        <taxon>Eukaryota</taxon>
        <taxon>Fungi</taxon>
        <taxon>Dikarya</taxon>
        <taxon>Ascomycota</taxon>
        <taxon>Saccharomycotina</taxon>
        <taxon>Lipomycetes</taxon>
        <taxon>Lipomycetales</taxon>
        <taxon>Lipomycetaceae</taxon>
        <taxon>Lipomyces</taxon>
    </lineage>
</organism>
<dbReference type="Proteomes" id="UP001433508">
    <property type="component" value="Unassembled WGS sequence"/>
</dbReference>
<sequence length="326" mass="37503">MTRELGAALCDRLWRVMKTLKSATLDLEKLNVSKDDILVKIESQKTYVIARHQQRLPLAVQQLREVADNIEKSMIERCYELEQVHTRLRGHKTAQAVFNRIRRKRPAIEREIRRYNDMVDALAIAPDYDLLQKEMNGMQETSSLLHNFFMLDNFGTTESGIRCWVKNWDMRRAIQLYLHIQALHQEIKIIRAEVTRAVKWAMENLNASKPLFLEKLWAGVQVVTSFVEKLDSMYNADFSMEEAKTQKQGLQVHISVELIELAYLHLPSAGQDSDGEVVAVGDSGVSSSADDFVDEEEEDPNSTDGIFELDMLSLEDNHVHEEEVDL</sequence>
<accession>A0ACC3SRR9</accession>
<comment type="caution">
    <text evidence="1">The sequence shown here is derived from an EMBL/GenBank/DDBJ whole genome shotgun (WGS) entry which is preliminary data.</text>
</comment>